<evidence type="ECO:0000313" key="2">
    <source>
        <dbReference type="Proteomes" id="UP001385892"/>
    </source>
</evidence>
<gene>
    <name evidence="1" type="ORF">WKW82_37050</name>
</gene>
<evidence type="ECO:0008006" key="3">
    <source>
        <dbReference type="Google" id="ProtNLM"/>
    </source>
</evidence>
<evidence type="ECO:0000313" key="1">
    <source>
        <dbReference type="EMBL" id="MEJ8852283.1"/>
    </source>
</evidence>
<protein>
    <recommendedName>
        <fullName evidence="3">Tetratricopeptide repeat protein</fullName>
    </recommendedName>
</protein>
<dbReference type="Proteomes" id="UP001385892">
    <property type="component" value="Unassembled WGS sequence"/>
</dbReference>
<comment type="caution">
    <text evidence="1">The sequence shown here is derived from an EMBL/GenBank/DDBJ whole genome shotgun (WGS) entry which is preliminary data.</text>
</comment>
<dbReference type="InterPro" id="IPR011990">
    <property type="entry name" value="TPR-like_helical_dom_sf"/>
</dbReference>
<dbReference type="EMBL" id="JBBKZT010000035">
    <property type="protein sequence ID" value="MEJ8852283.1"/>
    <property type="molecule type" value="Genomic_DNA"/>
</dbReference>
<accession>A0ABU8WXM4</accession>
<sequence length="222" mass="24050">MATDPNYGPAWWALGWLNAVDVNLGLTNEWGRVERMPEAIAQINRGIELDPNASGAWQALMVAYVGMPGTNEKVLAAAQRAVELGPGDAEAWLFHSIALLSARTPAEALHSVERAMTMNPIPPVYFTAIHAQVLWPNKRYEAARREAEECLRKAPLFRPCRVVLIVVEGELGGVDAARAQLAALGVQAKGFSASQACAPQYQGSASVYERCVKWMQAAGLPL</sequence>
<dbReference type="Gene3D" id="1.25.40.10">
    <property type="entry name" value="Tetratricopeptide repeat domain"/>
    <property type="match status" value="1"/>
</dbReference>
<organism evidence="1 2">
    <name type="scientific">Variovorax rhizosphaerae</name>
    <dbReference type="NCBI Taxonomy" id="1836200"/>
    <lineage>
        <taxon>Bacteria</taxon>
        <taxon>Pseudomonadati</taxon>
        <taxon>Pseudomonadota</taxon>
        <taxon>Betaproteobacteria</taxon>
        <taxon>Burkholderiales</taxon>
        <taxon>Comamonadaceae</taxon>
        <taxon>Variovorax</taxon>
    </lineage>
</organism>
<dbReference type="SUPFAM" id="SSF48452">
    <property type="entry name" value="TPR-like"/>
    <property type="match status" value="1"/>
</dbReference>
<keyword evidence="2" id="KW-1185">Reference proteome</keyword>
<dbReference type="RefSeq" id="WP_340348210.1">
    <property type="nucleotide sequence ID" value="NZ_JBBKZT010000035.1"/>
</dbReference>
<proteinExistence type="predicted"/>
<name>A0ABU8WXM4_9BURK</name>
<reference evidence="1 2" key="1">
    <citation type="submission" date="2024-03" db="EMBL/GenBank/DDBJ databases">
        <title>Novel species of the genus Variovorax.</title>
        <authorList>
            <person name="Liu Q."/>
            <person name="Xin Y.-H."/>
        </authorList>
    </citation>
    <scope>NUCLEOTIDE SEQUENCE [LARGE SCALE GENOMIC DNA]</scope>
    <source>
        <strain evidence="1 2">KACC 18900</strain>
    </source>
</reference>